<comment type="caution">
    <text evidence="1">The sequence shown here is derived from an EMBL/GenBank/DDBJ whole genome shotgun (WGS) entry which is preliminary data.</text>
</comment>
<protein>
    <submittedName>
        <fullName evidence="1">SIR2-like protein</fullName>
    </submittedName>
</protein>
<sequence length="299" mass="33225">MTAAFADILDQLRIGRVVPYLGPGVLRLAGDACAVPDSAEQLVAQLTTKVKVPHKLRGNLTSAAQYIENFKHRVTLNKMMTEAFAPDMAPTELHRALAALPLLPLVVHAWYDDLPQRALAARRNWGLVQGVSQTAHFGRWFNYFRADGSAVPEPPPALVTDDTTIFARPPAEVAGWFTLLYQPLGSVRPAGNFLISDSDYVEVLTEIDIQTPIPLPVQELRTGRHFLFLGCRFAEQLERSFARQIMKRSSDRHWALLTEPPTRNEARFLEEQGITRIDASLSEFVAALTSAQSVDRATV</sequence>
<evidence type="ECO:0000313" key="2">
    <source>
        <dbReference type="Proteomes" id="UP000248148"/>
    </source>
</evidence>
<proteinExistence type="predicted"/>
<organism evidence="1 2">
    <name type="scientific">Rhodopseudomonas faecalis</name>
    <dbReference type="NCBI Taxonomy" id="99655"/>
    <lineage>
        <taxon>Bacteria</taxon>
        <taxon>Pseudomonadati</taxon>
        <taxon>Pseudomonadota</taxon>
        <taxon>Alphaproteobacteria</taxon>
        <taxon>Hyphomicrobiales</taxon>
        <taxon>Nitrobacteraceae</taxon>
        <taxon>Rhodopseudomonas</taxon>
    </lineage>
</organism>
<name>A0A318TMA8_9BRAD</name>
<dbReference type="RefSeq" id="WP_110780136.1">
    <property type="nucleotide sequence ID" value="NZ_QJTI01000004.1"/>
</dbReference>
<accession>A0A318TMA8</accession>
<dbReference type="AlphaFoldDB" id="A0A318TMA8"/>
<gene>
    <name evidence="1" type="ORF">BJ122_104178</name>
</gene>
<dbReference type="EMBL" id="QJTI01000004">
    <property type="protein sequence ID" value="PYF04198.1"/>
    <property type="molecule type" value="Genomic_DNA"/>
</dbReference>
<keyword evidence="2" id="KW-1185">Reference proteome</keyword>
<dbReference type="Pfam" id="PF13289">
    <property type="entry name" value="SIR2_2"/>
    <property type="match status" value="1"/>
</dbReference>
<reference evidence="1 2" key="1">
    <citation type="submission" date="2018-06" db="EMBL/GenBank/DDBJ databases">
        <title>Genomic Encyclopedia of Archaeal and Bacterial Type Strains, Phase II (KMG-II): from individual species to whole genera.</title>
        <authorList>
            <person name="Goeker M."/>
        </authorList>
    </citation>
    <scope>NUCLEOTIDE SEQUENCE [LARGE SCALE GENOMIC DNA]</scope>
    <source>
        <strain evidence="1 2">JCM 11668</strain>
    </source>
</reference>
<dbReference type="OrthoDB" id="9802053at2"/>
<evidence type="ECO:0000313" key="1">
    <source>
        <dbReference type="EMBL" id="PYF04198.1"/>
    </source>
</evidence>
<dbReference type="Proteomes" id="UP000248148">
    <property type="component" value="Unassembled WGS sequence"/>
</dbReference>